<comment type="similarity">
    <text evidence="2">Belongs to the major facilitator superfamily.</text>
</comment>
<dbReference type="InterPro" id="IPR011701">
    <property type="entry name" value="MFS"/>
</dbReference>
<dbReference type="PANTHER" id="PTHR23514:SF3">
    <property type="entry name" value="BYPASS OF STOP CODON PROTEIN 6"/>
    <property type="match status" value="1"/>
</dbReference>
<comment type="subcellular location">
    <subcellularLocation>
        <location evidence="1">Cell membrane</location>
        <topology evidence="1">Multi-pass membrane protein</topology>
    </subcellularLocation>
</comment>
<organism evidence="8 9">
    <name type="scientific">Mordavella massiliensis</name>
    <dbReference type="NCBI Taxonomy" id="1871024"/>
    <lineage>
        <taxon>Bacteria</taxon>
        <taxon>Bacillati</taxon>
        <taxon>Bacillota</taxon>
        <taxon>Clostridia</taxon>
        <taxon>Eubacteriales</taxon>
        <taxon>Clostridiaceae</taxon>
        <taxon>Mordavella</taxon>
    </lineage>
</organism>
<feature type="transmembrane region" description="Helical" evidence="7">
    <location>
        <begin position="251"/>
        <end position="268"/>
    </location>
</feature>
<evidence type="ECO:0000256" key="6">
    <source>
        <dbReference type="ARBA" id="ARBA00023136"/>
    </source>
</evidence>
<evidence type="ECO:0000256" key="7">
    <source>
        <dbReference type="SAM" id="Phobius"/>
    </source>
</evidence>
<dbReference type="EMBL" id="JACJLV010000032">
    <property type="protein sequence ID" value="MBM6827364.1"/>
    <property type="molecule type" value="Genomic_DNA"/>
</dbReference>
<dbReference type="Gene3D" id="1.20.1250.20">
    <property type="entry name" value="MFS general substrate transporter like domains"/>
    <property type="match status" value="1"/>
</dbReference>
<feature type="transmembrane region" description="Helical" evidence="7">
    <location>
        <begin position="303"/>
        <end position="325"/>
    </location>
</feature>
<protein>
    <submittedName>
        <fullName evidence="8">MFS transporter</fullName>
    </submittedName>
</protein>
<dbReference type="RefSeq" id="WP_087330464.1">
    <property type="nucleotide sequence ID" value="NZ_JACJLV010000032.1"/>
</dbReference>
<feature type="transmembrane region" description="Helical" evidence="7">
    <location>
        <begin position="169"/>
        <end position="187"/>
    </location>
</feature>
<keyword evidence="6 7" id="KW-0472">Membrane</keyword>
<evidence type="ECO:0000256" key="1">
    <source>
        <dbReference type="ARBA" id="ARBA00004651"/>
    </source>
</evidence>
<dbReference type="Proteomes" id="UP000713880">
    <property type="component" value="Unassembled WGS sequence"/>
</dbReference>
<feature type="transmembrane region" description="Helical" evidence="7">
    <location>
        <begin position="145"/>
        <end position="163"/>
    </location>
</feature>
<evidence type="ECO:0000313" key="9">
    <source>
        <dbReference type="Proteomes" id="UP000713880"/>
    </source>
</evidence>
<dbReference type="InterPro" id="IPR036259">
    <property type="entry name" value="MFS_trans_sf"/>
</dbReference>
<dbReference type="InterPro" id="IPR051788">
    <property type="entry name" value="MFS_Transporter"/>
</dbReference>
<gene>
    <name evidence="8" type="ORF">H6A13_09710</name>
</gene>
<reference evidence="8" key="1">
    <citation type="submission" date="2020-08" db="EMBL/GenBank/DDBJ databases">
        <authorList>
            <person name="Cejkova D."/>
            <person name="Kubasova T."/>
            <person name="Jahodarova E."/>
            <person name="Rychlik I."/>
        </authorList>
    </citation>
    <scope>NUCLEOTIDE SEQUENCE</scope>
    <source>
        <strain evidence="8">An420c</strain>
    </source>
</reference>
<feature type="transmembrane region" description="Helical" evidence="7">
    <location>
        <begin position="77"/>
        <end position="98"/>
    </location>
</feature>
<dbReference type="GO" id="GO:0005886">
    <property type="term" value="C:plasma membrane"/>
    <property type="evidence" value="ECO:0007669"/>
    <property type="project" value="UniProtKB-SubCell"/>
</dbReference>
<keyword evidence="4 7" id="KW-0812">Transmembrane</keyword>
<proteinExistence type="inferred from homology"/>
<comment type="caution">
    <text evidence="8">The sequence shown here is derived from an EMBL/GenBank/DDBJ whole genome shotgun (WGS) entry which is preliminary data.</text>
</comment>
<reference evidence="8" key="2">
    <citation type="journal article" date="2021" name="Sci. Rep.">
        <title>The distribution of antibiotic resistance genes in chicken gut microbiota commensals.</title>
        <authorList>
            <person name="Juricova H."/>
            <person name="Matiasovicova J."/>
            <person name="Kubasova T."/>
            <person name="Cejkova D."/>
            <person name="Rychlik I."/>
        </authorList>
    </citation>
    <scope>NUCLEOTIDE SEQUENCE</scope>
    <source>
        <strain evidence="8">An420c</strain>
    </source>
</reference>
<keyword evidence="5 7" id="KW-1133">Transmembrane helix</keyword>
<evidence type="ECO:0000256" key="3">
    <source>
        <dbReference type="ARBA" id="ARBA00022448"/>
    </source>
</evidence>
<feature type="transmembrane region" description="Helical" evidence="7">
    <location>
        <begin position="277"/>
        <end position="297"/>
    </location>
</feature>
<sequence length="395" mass="42385">MAEKKNYKKTLITCYIGFITQAIVANFTPLLFLRFHNEYNIPLGEIALISTVFYVTQIVVDTLCATIVDRIGYRKSVVISQFLAGVGLVGLATLPNLLSNPFAGILISVIVYAMGSGMIEVLVSPIVEACPFEHKDSVMSLLHSFYCWGAVGVISLSTLFFAIFGIEYWWILACLWALLPLFNIYNFMTCPIERLTQEGQGLSAKKLLSIPLFWVFLLLMIGAGASEASMAQWASAYAESALGFSKTIGDIVGPCMFAVSMGLSRTIYGKYGHKMNLVNFMMGSGILCLVCYLLAAVSANPVLGLIGCIVCGFSVGIMWPGSISIASSKIPLGGTGLFAFLAMAGDLGASIGPAAIGVITQNAGDNMKAGMLAACVFPVILIVSLCLLKYIRLKK</sequence>
<evidence type="ECO:0000313" key="8">
    <source>
        <dbReference type="EMBL" id="MBM6827364.1"/>
    </source>
</evidence>
<feature type="transmembrane region" description="Helical" evidence="7">
    <location>
        <begin position="337"/>
        <end position="359"/>
    </location>
</feature>
<dbReference type="PANTHER" id="PTHR23514">
    <property type="entry name" value="BYPASS OF STOP CODON PROTEIN 6"/>
    <property type="match status" value="1"/>
</dbReference>
<keyword evidence="3" id="KW-0813">Transport</keyword>
<feature type="transmembrane region" description="Helical" evidence="7">
    <location>
        <begin position="207"/>
        <end position="231"/>
    </location>
</feature>
<keyword evidence="9" id="KW-1185">Reference proteome</keyword>
<accession>A0A939BCA0</accession>
<dbReference type="GO" id="GO:0022857">
    <property type="term" value="F:transmembrane transporter activity"/>
    <property type="evidence" value="ECO:0007669"/>
    <property type="project" value="InterPro"/>
</dbReference>
<feature type="transmembrane region" description="Helical" evidence="7">
    <location>
        <begin position="104"/>
        <end position="124"/>
    </location>
</feature>
<feature type="transmembrane region" description="Helical" evidence="7">
    <location>
        <begin position="46"/>
        <end position="68"/>
    </location>
</feature>
<dbReference type="AlphaFoldDB" id="A0A939BCA0"/>
<name>A0A939BCA0_9CLOT</name>
<evidence type="ECO:0000256" key="4">
    <source>
        <dbReference type="ARBA" id="ARBA00022692"/>
    </source>
</evidence>
<dbReference type="Pfam" id="PF07690">
    <property type="entry name" value="MFS_1"/>
    <property type="match status" value="1"/>
</dbReference>
<evidence type="ECO:0000256" key="2">
    <source>
        <dbReference type="ARBA" id="ARBA00008335"/>
    </source>
</evidence>
<feature type="transmembrane region" description="Helical" evidence="7">
    <location>
        <begin position="371"/>
        <end position="391"/>
    </location>
</feature>
<feature type="transmembrane region" description="Helical" evidence="7">
    <location>
        <begin position="12"/>
        <end position="34"/>
    </location>
</feature>
<evidence type="ECO:0000256" key="5">
    <source>
        <dbReference type="ARBA" id="ARBA00022989"/>
    </source>
</evidence>
<dbReference type="SUPFAM" id="SSF103473">
    <property type="entry name" value="MFS general substrate transporter"/>
    <property type="match status" value="1"/>
</dbReference>